<evidence type="ECO:0000259" key="19">
    <source>
        <dbReference type="Pfam" id="PF00361"/>
    </source>
</evidence>
<feature type="transmembrane region" description="Helical" evidence="18">
    <location>
        <begin position="444"/>
        <end position="464"/>
    </location>
</feature>
<dbReference type="GO" id="GO:0042773">
    <property type="term" value="P:ATP synthesis coupled electron transport"/>
    <property type="evidence" value="ECO:0007669"/>
    <property type="project" value="InterPro"/>
</dbReference>
<geneLocation type="mitochondrion" evidence="21"/>
<dbReference type="EC" id="7.1.1.2" evidence="3"/>
<dbReference type="PANTHER" id="PTHR42829:SF2">
    <property type="entry name" value="NADH-UBIQUINONE OXIDOREDUCTASE CHAIN 5"/>
    <property type="match status" value="1"/>
</dbReference>
<dbReference type="GO" id="GO:0008137">
    <property type="term" value="F:NADH dehydrogenase (ubiquinone) activity"/>
    <property type="evidence" value="ECO:0007669"/>
    <property type="project" value="UniProtKB-EC"/>
</dbReference>
<feature type="transmembrane region" description="Helical" evidence="18">
    <location>
        <begin position="174"/>
        <end position="193"/>
    </location>
</feature>
<keyword evidence="11 18" id="KW-1133">Transmembrane helix</keyword>
<feature type="transmembrane region" description="Helical" evidence="18">
    <location>
        <begin position="290"/>
        <end position="314"/>
    </location>
</feature>
<keyword evidence="15 18" id="KW-0472">Membrane</keyword>
<dbReference type="GO" id="GO:0003954">
    <property type="term" value="F:NADH dehydrogenase activity"/>
    <property type="evidence" value="ECO:0007669"/>
    <property type="project" value="TreeGrafter"/>
</dbReference>
<dbReference type="InterPro" id="IPR001750">
    <property type="entry name" value="ND/Mrp_TM"/>
</dbReference>
<accession>A0A8A6UUH0</accession>
<keyword evidence="5" id="KW-0813">Transport</keyword>
<evidence type="ECO:0000256" key="8">
    <source>
        <dbReference type="ARBA" id="ARBA00022792"/>
    </source>
</evidence>
<evidence type="ECO:0000256" key="13">
    <source>
        <dbReference type="ARBA" id="ARBA00023075"/>
    </source>
</evidence>
<feature type="transmembrane region" description="Helical" evidence="18">
    <location>
        <begin position="334"/>
        <end position="356"/>
    </location>
</feature>
<feature type="transmembrane region" description="Helical" evidence="18">
    <location>
        <begin position="142"/>
        <end position="162"/>
    </location>
</feature>
<keyword evidence="10" id="KW-0249">Electron transport</keyword>
<organism evidence="21">
    <name type="scientific">Sycobia sp. 2 JXW-2020</name>
    <dbReference type="NCBI Taxonomy" id="2781669"/>
    <lineage>
        <taxon>Eukaryota</taxon>
        <taxon>Metazoa</taxon>
        <taxon>Ecdysozoa</taxon>
        <taxon>Arthropoda</taxon>
        <taxon>Hexapoda</taxon>
        <taxon>Insecta</taxon>
        <taxon>Pterygota</taxon>
        <taxon>Neoptera</taxon>
        <taxon>Endopterygota</taxon>
        <taxon>Hymenoptera</taxon>
        <taxon>Apocrita</taxon>
        <taxon>Proctotrupomorpha</taxon>
        <taxon>Chalcidoidea</taxon>
        <taxon>Pteromalidae</taxon>
        <taxon>Epichrysomallinae</taxon>
        <taxon>Sycobia</taxon>
    </lineage>
</organism>
<dbReference type="Pfam" id="PF06455">
    <property type="entry name" value="NADH5_C"/>
    <property type="match status" value="1"/>
</dbReference>
<evidence type="ECO:0000256" key="1">
    <source>
        <dbReference type="ARBA" id="ARBA00003257"/>
    </source>
</evidence>
<comment type="subcellular location">
    <subcellularLocation>
        <location evidence="2">Mitochondrion inner membrane</location>
        <topology evidence="2">Multi-pass membrane protein</topology>
    </subcellularLocation>
</comment>
<evidence type="ECO:0000256" key="6">
    <source>
        <dbReference type="ARBA" id="ARBA00022660"/>
    </source>
</evidence>
<evidence type="ECO:0000259" key="20">
    <source>
        <dbReference type="Pfam" id="PF06455"/>
    </source>
</evidence>
<name>A0A8A6UUH0_9HYME</name>
<feature type="transmembrane region" description="Helical" evidence="18">
    <location>
        <begin position="237"/>
        <end position="259"/>
    </location>
</feature>
<keyword evidence="12" id="KW-0520">NAD</keyword>
<evidence type="ECO:0000256" key="14">
    <source>
        <dbReference type="ARBA" id="ARBA00023128"/>
    </source>
</evidence>
<keyword evidence="7 18" id="KW-0812">Transmembrane</keyword>
<feature type="transmembrane region" description="Helical" evidence="18">
    <location>
        <begin position="7"/>
        <end position="28"/>
    </location>
</feature>
<feature type="transmembrane region" description="Helical" evidence="18">
    <location>
        <begin position="412"/>
        <end position="432"/>
    </location>
</feature>
<keyword evidence="8" id="KW-0999">Mitochondrion inner membrane</keyword>
<feature type="transmembrane region" description="Helical" evidence="18">
    <location>
        <begin position="368"/>
        <end position="392"/>
    </location>
</feature>
<feature type="domain" description="NADH dehydrogenase subunit 5 C-terminal" evidence="20">
    <location>
        <begin position="383"/>
        <end position="553"/>
    </location>
</feature>
<sequence>MLKYYIMGVNFMFFSLMYFSSFLMMFYNKNSLFIEWSVYILNSNSVNMFIYFDWMSMLFMFTILIISSMIMFYCCEYMSHDVYNNRFFYLMMIFILSMILLIISPNMISTMIGWDGLGLSSYCLIIYYQNYYSYNSGMLTVLLNRIGDIFIISTISLMLMMGDWNYMNLNYMDLKILLFVVIAAFTKSAQFPFSHWLPAAMAAPTPVSSLVHSSTLVTAGIYLLIRFNFLIYKNDLLLLLISIISLNTMLFAGLSALYTYDFKKIIAFSTLSQLGLMMLIYSMKEINLTFFHLVIHAMFKSMMFMCSGIFIHMMNGYQDIRFMNNSFMFLPLTSVTFMISNFSLCGFPFMSGFFSFQEFLLYNKINFYIYFMMLISTGLTVMYSMRLSYFLLNKNFSFCPYFKIYDNKIMNFSMFILLMFTIFFGYIMNWLIFMNIEYFFFSMWEKLTILMICFLFLMVLDYSYKLMFKFSKLYFMSHFLGEMWFMYKYSMNLLLYVLTFGKYWMYVYEKSWSEFIFKKTIIMESMMIKNIFKSPELSSLFLLLLLLIFSIMMY</sequence>
<evidence type="ECO:0000256" key="2">
    <source>
        <dbReference type="ARBA" id="ARBA00004448"/>
    </source>
</evidence>
<evidence type="ECO:0000256" key="5">
    <source>
        <dbReference type="ARBA" id="ARBA00022448"/>
    </source>
</evidence>
<comment type="catalytic activity">
    <reaction evidence="17">
        <text>a ubiquinone + NADH + 5 H(+)(in) = a ubiquinol + NAD(+) + 4 H(+)(out)</text>
        <dbReference type="Rhea" id="RHEA:29091"/>
        <dbReference type="Rhea" id="RHEA-COMP:9565"/>
        <dbReference type="Rhea" id="RHEA-COMP:9566"/>
        <dbReference type="ChEBI" id="CHEBI:15378"/>
        <dbReference type="ChEBI" id="CHEBI:16389"/>
        <dbReference type="ChEBI" id="CHEBI:17976"/>
        <dbReference type="ChEBI" id="CHEBI:57540"/>
        <dbReference type="ChEBI" id="CHEBI:57945"/>
        <dbReference type="EC" id="7.1.1.2"/>
    </reaction>
</comment>
<evidence type="ECO:0000313" key="21">
    <source>
        <dbReference type="EMBL" id="QTK03063.2"/>
    </source>
</evidence>
<dbReference type="GO" id="GO:0005743">
    <property type="term" value="C:mitochondrial inner membrane"/>
    <property type="evidence" value="ECO:0007669"/>
    <property type="project" value="UniProtKB-SubCell"/>
</dbReference>
<keyword evidence="6" id="KW-0679">Respiratory chain</keyword>
<feature type="transmembrane region" description="Helical" evidence="18">
    <location>
        <begin position="87"/>
        <end position="108"/>
    </location>
</feature>
<evidence type="ECO:0000256" key="4">
    <source>
        <dbReference type="ARBA" id="ARBA00021096"/>
    </source>
</evidence>
<keyword evidence="9" id="KW-1278">Translocase</keyword>
<evidence type="ECO:0000256" key="18">
    <source>
        <dbReference type="SAM" id="Phobius"/>
    </source>
</evidence>
<dbReference type="GO" id="GO:0015990">
    <property type="term" value="P:electron transport coupled proton transport"/>
    <property type="evidence" value="ECO:0007669"/>
    <property type="project" value="TreeGrafter"/>
</dbReference>
<dbReference type="InterPro" id="IPR010934">
    <property type="entry name" value="NADH_DH_su5_C"/>
</dbReference>
<dbReference type="Pfam" id="PF00361">
    <property type="entry name" value="Proton_antipo_M"/>
    <property type="match status" value="1"/>
</dbReference>
<comment type="function">
    <text evidence="1">Core subunit of the mitochondrial membrane respiratory chain NADH dehydrogenase (Complex I) that is believed to belong to the minimal assembly required for catalysis. Complex I functions in the transfer of electrons from NADH to the respiratory chain. The immediate electron acceptor for the enzyme is believed to be ubiquinone.</text>
</comment>
<evidence type="ECO:0000256" key="10">
    <source>
        <dbReference type="ARBA" id="ARBA00022982"/>
    </source>
</evidence>
<feature type="domain" description="NADH:quinone oxidoreductase/Mrp antiporter transmembrane" evidence="19">
    <location>
        <begin position="104"/>
        <end position="381"/>
    </location>
</feature>
<feature type="transmembrane region" description="Helical" evidence="18">
    <location>
        <begin position="265"/>
        <end position="283"/>
    </location>
</feature>
<proteinExistence type="predicted"/>
<evidence type="ECO:0000256" key="11">
    <source>
        <dbReference type="ARBA" id="ARBA00022989"/>
    </source>
</evidence>
<feature type="transmembrane region" description="Helical" evidence="18">
    <location>
        <begin position="48"/>
        <end position="75"/>
    </location>
</feature>
<evidence type="ECO:0000256" key="7">
    <source>
        <dbReference type="ARBA" id="ARBA00022692"/>
    </source>
</evidence>
<feature type="transmembrane region" description="Helical" evidence="18">
    <location>
        <begin position="484"/>
        <end position="505"/>
    </location>
</feature>
<keyword evidence="13" id="KW-0830">Ubiquinone</keyword>
<protein>
    <recommendedName>
        <fullName evidence="4">NADH-ubiquinone oxidoreductase chain 5</fullName>
        <ecNumber evidence="3">7.1.1.2</ecNumber>
    </recommendedName>
    <alternativeName>
        <fullName evidence="16">NADH dehydrogenase subunit 5</fullName>
    </alternativeName>
</protein>
<dbReference type="PRINTS" id="PR01434">
    <property type="entry name" value="NADHDHGNASE5"/>
</dbReference>
<dbReference type="InterPro" id="IPR003945">
    <property type="entry name" value="NU5C-like"/>
</dbReference>
<evidence type="ECO:0000256" key="12">
    <source>
        <dbReference type="ARBA" id="ARBA00023027"/>
    </source>
</evidence>
<dbReference type="EMBL" id="MT947600">
    <property type="protein sequence ID" value="QTK03063.2"/>
    <property type="molecule type" value="Genomic_DNA"/>
</dbReference>
<dbReference type="PANTHER" id="PTHR42829">
    <property type="entry name" value="NADH-UBIQUINONE OXIDOREDUCTASE CHAIN 5"/>
    <property type="match status" value="1"/>
</dbReference>
<evidence type="ECO:0000256" key="15">
    <source>
        <dbReference type="ARBA" id="ARBA00023136"/>
    </source>
</evidence>
<feature type="transmembrane region" description="Helical" evidence="18">
    <location>
        <begin position="205"/>
        <end position="225"/>
    </location>
</feature>
<gene>
    <name evidence="21" type="primary">ND5</name>
</gene>
<evidence type="ECO:0000256" key="3">
    <source>
        <dbReference type="ARBA" id="ARBA00012944"/>
    </source>
</evidence>
<evidence type="ECO:0000256" key="9">
    <source>
        <dbReference type="ARBA" id="ARBA00022967"/>
    </source>
</evidence>
<evidence type="ECO:0000256" key="16">
    <source>
        <dbReference type="ARBA" id="ARBA00031027"/>
    </source>
</evidence>
<feature type="transmembrane region" description="Helical" evidence="18">
    <location>
        <begin position="537"/>
        <end position="553"/>
    </location>
</feature>
<reference evidence="21" key="1">
    <citation type="journal article" name="Insects">
        <title>Tracking the Distribution and Burst of Nuclear Mitochondrial DNA Sequences (NUMTs) in Fig Wasp Genomes.</title>
        <authorList>
            <person name="Wang J.X."/>
            <person name="Liu J."/>
            <person name="Miao Y.H."/>
            <person name="Huang D.W."/>
            <person name="Xiao J.H."/>
        </authorList>
    </citation>
    <scope>NUCLEOTIDE SEQUENCE</scope>
</reference>
<keyword evidence="14 21" id="KW-0496">Mitochondrion</keyword>
<dbReference type="AlphaFoldDB" id="A0A8A6UUH0"/>
<evidence type="ECO:0000256" key="17">
    <source>
        <dbReference type="ARBA" id="ARBA00049551"/>
    </source>
</evidence>